<feature type="domain" description="Phosphoacetylglucosamine mutase AMG1" evidence="21">
    <location>
        <begin position="208"/>
        <end position="313"/>
    </location>
</feature>
<keyword evidence="10" id="KW-0119">Carbohydrate metabolism</keyword>
<dbReference type="GO" id="GO:0005975">
    <property type="term" value="P:carbohydrate metabolic process"/>
    <property type="evidence" value="ECO:0007669"/>
    <property type="project" value="InterPro"/>
</dbReference>
<dbReference type="eggNOG" id="KOG2537">
    <property type="taxonomic scope" value="Eukaryota"/>
</dbReference>
<dbReference type="FunFam" id="3.40.120.10:FF:000019">
    <property type="entry name" value="Phosphoacetylglucosamine mutase"/>
    <property type="match status" value="1"/>
</dbReference>
<evidence type="ECO:0000256" key="2">
    <source>
        <dbReference type="ARBA" id="ARBA00004865"/>
    </source>
</evidence>
<accession>A0A091DH44</accession>
<reference evidence="22 23" key="1">
    <citation type="submission" date="2013-11" db="EMBL/GenBank/DDBJ databases">
        <title>The Damaraland mole rat (Fukomys damarensis) genome and evolution of African mole rats.</title>
        <authorList>
            <person name="Gladyshev V.N."/>
            <person name="Fang X."/>
        </authorList>
    </citation>
    <scope>NUCLEOTIDE SEQUENCE [LARGE SCALE GENOMIC DNA]</scope>
    <source>
        <tissue evidence="22">Liver</tissue>
    </source>
</reference>
<dbReference type="Pfam" id="PF00408">
    <property type="entry name" value="PGM_PMM_IV"/>
    <property type="match status" value="1"/>
</dbReference>
<feature type="active site" description="Phosphoserine intermediate" evidence="14">
    <location>
        <position position="94"/>
    </location>
</feature>
<dbReference type="Pfam" id="PF21404">
    <property type="entry name" value="AMG1_III"/>
    <property type="match status" value="1"/>
</dbReference>
<evidence type="ECO:0000256" key="7">
    <source>
        <dbReference type="ARBA" id="ARBA00022842"/>
    </source>
</evidence>
<evidence type="ECO:0000256" key="1">
    <source>
        <dbReference type="ARBA" id="ARBA00000558"/>
    </source>
</evidence>
<evidence type="ECO:0000256" key="17">
    <source>
        <dbReference type="SAM" id="MobiDB-lite"/>
    </source>
</evidence>
<dbReference type="PANTHER" id="PTHR45955">
    <property type="entry name" value="PHOSPHOACETYLGLUCOSAMINE MUTASE"/>
    <property type="match status" value="1"/>
</dbReference>
<gene>
    <name evidence="22" type="ORF">H920_08227</name>
</gene>
<comment type="catalytic activity">
    <reaction evidence="1 13">
        <text>N-acetyl-alpha-D-glucosamine 1-phosphate = N-acetyl-D-glucosamine 6-phosphate</text>
        <dbReference type="Rhea" id="RHEA:23804"/>
        <dbReference type="ChEBI" id="CHEBI:57513"/>
        <dbReference type="ChEBI" id="CHEBI:57776"/>
        <dbReference type="EC" id="5.4.2.3"/>
    </reaction>
</comment>
<evidence type="ECO:0000256" key="9">
    <source>
        <dbReference type="ARBA" id="ARBA00023235"/>
    </source>
</evidence>
<evidence type="ECO:0000259" key="20">
    <source>
        <dbReference type="Pfam" id="PF21404"/>
    </source>
</evidence>
<dbReference type="InterPro" id="IPR005844">
    <property type="entry name" value="A-D-PHexomutase_a/b/a-I"/>
</dbReference>
<dbReference type="Gene3D" id="3.40.120.10">
    <property type="entry name" value="Alpha-D-Glucose-1,6-Bisphosphate, subunit A, domain 3"/>
    <property type="match status" value="2"/>
</dbReference>
<dbReference type="InterPro" id="IPR005843">
    <property type="entry name" value="A-D-PHexomutase_C"/>
</dbReference>
<evidence type="ECO:0000256" key="11">
    <source>
        <dbReference type="ARBA" id="ARBA00060228"/>
    </source>
</evidence>
<dbReference type="InterPro" id="IPR016055">
    <property type="entry name" value="A-D-PHexomutase_a/b/a-I/II/III"/>
</dbReference>
<evidence type="ECO:0000259" key="21">
    <source>
        <dbReference type="Pfam" id="PF21405"/>
    </source>
</evidence>
<dbReference type="InterPro" id="IPR049022">
    <property type="entry name" value="AMG1_III"/>
</dbReference>
<dbReference type="CDD" id="cd03086">
    <property type="entry name" value="PGM3"/>
    <property type="match status" value="1"/>
</dbReference>
<evidence type="ECO:0000256" key="12">
    <source>
        <dbReference type="ARBA" id="ARBA00070218"/>
    </source>
</evidence>
<evidence type="ECO:0000313" key="23">
    <source>
        <dbReference type="Proteomes" id="UP000028990"/>
    </source>
</evidence>
<comment type="pathway">
    <text evidence="2 13">Nucleotide-sugar biosynthesis; UDP-N-acetyl-alpha-D-glucosamine biosynthesis; N-acetyl-alpha-D-glucosamine 1-phosphate from alpha-D-glucosamine 6-phosphate (route I): step 2/2.</text>
</comment>
<feature type="domain" description="Alpha-D-phosphohexomutase alpha/beta/alpha" evidence="19">
    <location>
        <begin position="149"/>
        <end position="198"/>
    </location>
</feature>
<dbReference type="SUPFAM" id="SSF53738">
    <property type="entry name" value="Phosphoglucomutase, first 3 domains"/>
    <property type="match status" value="3"/>
</dbReference>
<dbReference type="GO" id="GO:0004610">
    <property type="term" value="F:phosphoacetylglucosamine mutase activity"/>
    <property type="evidence" value="ECO:0007669"/>
    <property type="project" value="UniProtKB-UniRule"/>
</dbReference>
<evidence type="ECO:0000256" key="8">
    <source>
        <dbReference type="ARBA" id="ARBA00022990"/>
    </source>
</evidence>
<evidence type="ECO:0000256" key="10">
    <source>
        <dbReference type="ARBA" id="ARBA00023277"/>
    </source>
</evidence>
<dbReference type="FunFam" id="3.30.310.50:FF:000003">
    <property type="entry name" value="Phosphoacetylglucosamine mutase"/>
    <property type="match status" value="1"/>
</dbReference>
<feature type="binding site" evidence="15">
    <location>
        <position position="535"/>
    </location>
    <ligand>
        <name>substrate</name>
    </ligand>
</feature>
<dbReference type="PROSITE" id="PS00710">
    <property type="entry name" value="PGM_PMM"/>
    <property type="match status" value="1"/>
</dbReference>
<keyword evidence="8" id="KW-0007">Acetylation</keyword>
<feature type="domain" description="Alpha-D-phosphohexomutase alpha/beta/alpha" evidence="19">
    <location>
        <begin position="81"/>
        <end position="129"/>
    </location>
</feature>
<dbReference type="InterPro" id="IPR049023">
    <property type="entry name" value="AMG1_II"/>
</dbReference>
<keyword evidence="23" id="KW-1185">Reference proteome</keyword>
<feature type="binding site" evidence="16">
    <location>
        <position position="306"/>
    </location>
    <ligand>
        <name>Mg(2+)</name>
        <dbReference type="ChEBI" id="CHEBI:18420"/>
    </ligand>
</feature>
<keyword evidence="6 13" id="KW-0479">Metal-binding</keyword>
<evidence type="ECO:0000259" key="19">
    <source>
        <dbReference type="Pfam" id="PF02878"/>
    </source>
</evidence>
<evidence type="ECO:0000259" key="18">
    <source>
        <dbReference type="Pfam" id="PF00408"/>
    </source>
</evidence>
<organism evidence="22 23">
    <name type="scientific">Fukomys damarensis</name>
    <name type="common">Damaraland mole rat</name>
    <name type="synonym">Cryptomys damarensis</name>
    <dbReference type="NCBI Taxonomy" id="885580"/>
    <lineage>
        <taxon>Eukaryota</taxon>
        <taxon>Metazoa</taxon>
        <taxon>Chordata</taxon>
        <taxon>Craniata</taxon>
        <taxon>Vertebrata</taxon>
        <taxon>Euteleostomi</taxon>
        <taxon>Mammalia</taxon>
        <taxon>Eutheria</taxon>
        <taxon>Euarchontoglires</taxon>
        <taxon>Glires</taxon>
        <taxon>Rodentia</taxon>
        <taxon>Hystricomorpha</taxon>
        <taxon>Bathyergidae</taxon>
        <taxon>Fukomys</taxon>
    </lineage>
</organism>
<feature type="binding site" evidence="16">
    <location>
        <position position="308"/>
    </location>
    <ligand>
        <name>Mg(2+)</name>
        <dbReference type="ChEBI" id="CHEBI:18420"/>
    </ligand>
</feature>
<dbReference type="EC" id="5.4.2.3" evidence="4 13"/>
<comment type="similarity">
    <text evidence="3 13">Belongs to the phosphohexose mutase family.</text>
</comment>
<dbReference type="PIRSF" id="PIRSF016408">
    <property type="entry name" value="PAGM"/>
    <property type="match status" value="1"/>
</dbReference>
<evidence type="ECO:0000256" key="4">
    <source>
        <dbReference type="ARBA" id="ARBA00012731"/>
    </source>
</evidence>
<name>A0A091DH44_FUKDA</name>
<proteinExistence type="inferred from homology"/>
<dbReference type="InterPro" id="IPR016657">
    <property type="entry name" value="PAGM"/>
</dbReference>
<evidence type="ECO:0000256" key="15">
    <source>
        <dbReference type="PIRSR" id="PIRSR016408-2"/>
    </source>
</evidence>
<dbReference type="UniPathway" id="UPA00113">
    <property type="reaction ID" value="UER00530"/>
</dbReference>
<evidence type="ECO:0000313" key="22">
    <source>
        <dbReference type="EMBL" id="KFO30402.1"/>
    </source>
</evidence>
<keyword evidence="9 13" id="KW-0413">Isomerase</keyword>
<evidence type="ECO:0000256" key="3">
    <source>
        <dbReference type="ARBA" id="ARBA00010231"/>
    </source>
</evidence>
<dbReference type="GO" id="GO:0030097">
    <property type="term" value="P:hemopoiesis"/>
    <property type="evidence" value="ECO:0007669"/>
    <property type="project" value="TreeGrafter"/>
</dbReference>
<feature type="domain" description="Alpha-D-phosphohexomutase C-terminal" evidence="18">
    <location>
        <begin position="501"/>
        <end position="554"/>
    </location>
</feature>
<feature type="binding site" evidence="16">
    <location>
        <position position="310"/>
    </location>
    <ligand>
        <name>Mg(2+)</name>
        <dbReference type="ChEBI" id="CHEBI:18420"/>
    </ligand>
</feature>
<dbReference type="SUPFAM" id="SSF55957">
    <property type="entry name" value="Phosphoglucomutase, C-terminal domain"/>
    <property type="match status" value="1"/>
</dbReference>
<dbReference type="InterPro" id="IPR036900">
    <property type="entry name" value="A-D-PHexomutase_C_sf"/>
</dbReference>
<keyword evidence="5" id="KW-0597">Phosphoprotein</keyword>
<evidence type="ECO:0000256" key="16">
    <source>
        <dbReference type="PIRSR" id="PIRSR016408-3"/>
    </source>
</evidence>
<dbReference type="EMBL" id="KN122446">
    <property type="protein sequence ID" value="KFO30402.1"/>
    <property type="molecule type" value="Genomic_DNA"/>
</dbReference>
<comment type="cofactor">
    <cofactor evidence="13 16">
        <name>Mg(2+)</name>
        <dbReference type="ChEBI" id="CHEBI:18420"/>
    </cofactor>
    <text evidence="13 16">Binds 1 Mg(2+) ion per subunit.</text>
</comment>
<dbReference type="Gene3D" id="3.30.310.50">
    <property type="entry name" value="Alpha-D-phosphohexomutase, C-terminal domain"/>
    <property type="match status" value="1"/>
</dbReference>
<evidence type="ECO:0000256" key="13">
    <source>
        <dbReference type="PIRNR" id="PIRNR016408"/>
    </source>
</evidence>
<dbReference type="Pfam" id="PF02878">
    <property type="entry name" value="PGM_PMM_I"/>
    <property type="match status" value="2"/>
</dbReference>
<feature type="binding site" evidence="15">
    <location>
        <begin position="526"/>
        <end position="530"/>
    </location>
    <ligand>
        <name>substrate</name>
    </ligand>
</feature>
<sequence>MPPTLRPGAGGSERDVGAESAGVRTLRPRDMDLGAITNHSTLHAKPDGLVLQYGTAGFRTNAEHLDHIMYRMGLLAVLRSKQTKATIGVMVTASHNPEEDNGVKLVDPLGEMLAPSWEEHATHLANAEEQDLQRVLVDISEIEAVDLQQDAFVVIGRDTRPSGEKLSQSVIDGVTVLGGQFHDYGLLTTPQLHYMVYCRNTSGRYGEATIEGYYQKLSKAFVELTKQASCSGYEYRSLKVDCANGIGAMKLKEMQHYVSQGLSVQLFNDGTKGKLNHLCGADFVKSHQKPPEGMEMKPNERCCSFDGDADRIVYYYWDAYGQFHLIDGDKIAALISSFLKDVLLEIGENLNIGVVQTAYANGSSTRYLEEVMKVPVYCTKTGVKHLHHKAQEFDIGVYFEANGHGTALFSKAVEVKIKQLAKELGDNKGKAAKMLENIIDLFNQAAGDAISDMLIIEAILGLKGLTVQQWDALYMDLPNRQLKVKVADRRVISTTDAERQVVTPPGLQKVISDLVKKYKFSRAFVRPSGTEDVVRVYAEADSQENADSLAHEVSLAVFQLAGGIGERPTPSF</sequence>
<evidence type="ECO:0000256" key="14">
    <source>
        <dbReference type="PIRSR" id="PIRSR016408-1"/>
    </source>
</evidence>
<evidence type="ECO:0000256" key="6">
    <source>
        <dbReference type="ARBA" id="ARBA00022723"/>
    </source>
</evidence>
<feature type="region of interest" description="Disordered" evidence="17">
    <location>
        <begin position="1"/>
        <end position="22"/>
    </location>
</feature>
<evidence type="ECO:0000256" key="5">
    <source>
        <dbReference type="ARBA" id="ARBA00022553"/>
    </source>
</evidence>
<dbReference type="Pfam" id="PF21405">
    <property type="entry name" value="AMG1_II"/>
    <property type="match status" value="1"/>
</dbReference>
<dbReference type="AlphaFoldDB" id="A0A091DH44"/>
<keyword evidence="7 13" id="KW-0460">Magnesium</keyword>
<dbReference type="InterPro" id="IPR016066">
    <property type="entry name" value="A-D-PHexomutase_CS"/>
</dbReference>
<feature type="binding site" description="via phosphate group" evidence="16">
    <location>
        <position position="94"/>
    </location>
    <ligand>
        <name>Mg(2+)</name>
        <dbReference type="ChEBI" id="CHEBI:18420"/>
    </ligand>
</feature>
<dbReference type="PANTHER" id="PTHR45955:SF1">
    <property type="entry name" value="PHOSPHOACETYLGLUCOSAMINE MUTASE"/>
    <property type="match status" value="1"/>
</dbReference>
<dbReference type="GO" id="GO:0000287">
    <property type="term" value="F:magnesium ion binding"/>
    <property type="evidence" value="ECO:0007669"/>
    <property type="project" value="InterPro"/>
</dbReference>
<dbReference type="Proteomes" id="UP000028990">
    <property type="component" value="Unassembled WGS sequence"/>
</dbReference>
<feature type="binding site" evidence="15">
    <location>
        <begin position="400"/>
        <end position="402"/>
    </location>
    <ligand>
        <name>substrate</name>
    </ligand>
</feature>
<feature type="domain" description="Phosphoacetylglucosamine mutase AMG1" evidence="20">
    <location>
        <begin position="327"/>
        <end position="463"/>
    </location>
</feature>
<dbReference type="FunFam" id="3.40.120.10:FF:000015">
    <property type="entry name" value="Phosphoacetylglucosamine mutase"/>
    <property type="match status" value="1"/>
</dbReference>
<dbReference type="FunFam" id="3.40.120.10:FF:000013">
    <property type="entry name" value="Phosphoacetylglucosamine mutase"/>
    <property type="match status" value="1"/>
</dbReference>
<protein>
    <recommendedName>
        <fullName evidence="12 13">Phosphoacetylglucosamine mutase</fullName>
        <shortName evidence="13">PAGM</shortName>
        <ecNumber evidence="4 13">5.4.2.3</ecNumber>
    </recommendedName>
    <alternativeName>
        <fullName evidence="13">Acetylglucosamine phosphomutase</fullName>
    </alternativeName>
    <alternativeName>
        <fullName evidence="13">N-acetylglucosamine-phosphate mutase</fullName>
    </alternativeName>
</protein>
<dbReference type="GO" id="GO:0006048">
    <property type="term" value="P:UDP-N-acetylglucosamine biosynthetic process"/>
    <property type="evidence" value="ECO:0007669"/>
    <property type="project" value="UniProtKB-UniRule"/>
</dbReference>
<comment type="function">
    <text evidence="11 13">Catalyzes the conversion of GlcNAc-6-P into GlcNAc-1-P during the synthesis of uridine diphosphate/UDP-GlcNAc, a sugar nucleotide critical to multiple glycosylation pathways including protein N- and O-glycosylation.</text>
</comment>
<dbReference type="STRING" id="885580.ENSFDAP00000005096"/>